<gene>
    <name evidence="2" type="ORF">ARMSODRAFT_983466</name>
</gene>
<dbReference type="Proteomes" id="UP000218334">
    <property type="component" value="Unassembled WGS sequence"/>
</dbReference>
<evidence type="ECO:0000256" key="1">
    <source>
        <dbReference type="SAM" id="MobiDB-lite"/>
    </source>
</evidence>
<sequence>MPERKRQVAVERRKQKQLTQGTNCRDDSTYSPEDERSIGHDDDGEWQTYLFANHMVFSFNSLFLVAVHIVATSTCTLPTSTMQDFTPQNIKLHPELLLHKKNPDEKITAFDGALGGLYDRFIVTTPNMHTLYAPPLGNNHIMYLRSDLQYGDDDPLSWPQPYVSQFCHFPVICSVLLNPSESHPDAPLYWLPGKTDFYEADSASECRGPGFLLHQKFVWLQNRVNLTVGHGKSMTFSEGAEDLKRRYTLLLHDLLERLQYLPMSLEKVQLSVRETQHVTLYLRALIDYMLIYKPRMDAVPDGSLSRKADHELMGAYTSDPQVVQSFFRAGIPVWIIRPVDQLPNIRIDRVEHFQEPRFFMSLDQHRAKFCPIFKGHGLSAEKYYAFDKFMRSNVRFPNVFTWTENGGSSPAVNPPVPVPSSSSSRRDRKMSPYARQGLNNHLPSSKWFVDRTPAHLFLLPLVAVWGHGLSNLVFDKARCIGSVGVKPRGYALPPPSCLTTAENPSKIHSMFKFWLCIRVPMIARLSSTLYLPALMDQNSWKTLVSLDYLGKATQQENSDTKAAKRRDRMREFLKGCCDEIEMDVGTAEKDSVFWRGKPYSELTATDFQEVVWEISELEFRLELAELDRMVRVAVPNHDTARETAVSRCFAGPITIADVGSANMGLAHPNWFDRAPYLCSLHQLMQTWAGTKPEIIAKDKKTWLWTESEIQQLEKEVAEYYVDTFFLHFGRPPVLPRYLLHNPCMPFIPTPRIRGQTTTPNVHADISKWE</sequence>
<reference evidence="3" key="1">
    <citation type="journal article" date="2017" name="Nat. Ecol. Evol.">
        <title>Genome expansion and lineage-specific genetic innovations in the forest pathogenic fungi Armillaria.</title>
        <authorList>
            <person name="Sipos G."/>
            <person name="Prasanna A.N."/>
            <person name="Walter M.C."/>
            <person name="O'Connor E."/>
            <person name="Balint B."/>
            <person name="Krizsan K."/>
            <person name="Kiss B."/>
            <person name="Hess J."/>
            <person name="Varga T."/>
            <person name="Slot J."/>
            <person name="Riley R."/>
            <person name="Boka B."/>
            <person name="Rigling D."/>
            <person name="Barry K."/>
            <person name="Lee J."/>
            <person name="Mihaltcheva S."/>
            <person name="LaButti K."/>
            <person name="Lipzen A."/>
            <person name="Waldron R."/>
            <person name="Moloney N.M."/>
            <person name="Sperisen C."/>
            <person name="Kredics L."/>
            <person name="Vagvoelgyi C."/>
            <person name="Patrignani A."/>
            <person name="Fitzpatrick D."/>
            <person name="Nagy I."/>
            <person name="Doyle S."/>
            <person name="Anderson J.B."/>
            <person name="Grigoriev I.V."/>
            <person name="Gueldener U."/>
            <person name="Muensterkoetter M."/>
            <person name="Nagy L.G."/>
        </authorList>
    </citation>
    <scope>NUCLEOTIDE SEQUENCE [LARGE SCALE GENOMIC DNA]</scope>
    <source>
        <strain evidence="3">28-4</strain>
    </source>
</reference>
<accession>A0A2H3B2S7</accession>
<name>A0A2H3B2S7_9AGAR</name>
<feature type="compositionally biased region" description="Basic and acidic residues" evidence="1">
    <location>
        <begin position="1"/>
        <end position="12"/>
    </location>
</feature>
<organism evidence="2 3">
    <name type="scientific">Armillaria solidipes</name>
    <dbReference type="NCBI Taxonomy" id="1076256"/>
    <lineage>
        <taxon>Eukaryota</taxon>
        <taxon>Fungi</taxon>
        <taxon>Dikarya</taxon>
        <taxon>Basidiomycota</taxon>
        <taxon>Agaricomycotina</taxon>
        <taxon>Agaricomycetes</taxon>
        <taxon>Agaricomycetidae</taxon>
        <taxon>Agaricales</taxon>
        <taxon>Marasmiineae</taxon>
        <taxon>Physalacriaceae</taxon>
        <taxon>Armillaria</taxon>
    </lineage>
</organism>
<proteinExistence type="predicted"/>
<keyword evidence="3" id="KW-1185">Reference proteome</keyword>
<dbReference type="AlphaFoldDB" id="A0A2H3B2S7"/>
<dbReference type="EMBL" id="KZ293519">
    <property type="protein sequence ID" value="PBK58917.1"/>
    <property type="molecule type" value="Genomic_DNA"/>
</dbReference>
<feature type="region of interest" description="Disordered" evidence="1">
    <location>
        <begin position="411"/>
        <end position="430"/>
    </location>
</feature>
<feature type="region of interest" description="Disordered" evidence="1">
    <location>
        <begin position="1"/>
        <end position="39"/>
    </location>
</feature>
<evidence type="ECO:0000313" key="3">
    <source>
        <dbReference type="Proteomes" id="UP000218334"/>
    </source>
</evidence>
<evidence type="ECO:0000313" key="2">
    <source>
        <dbReference type="EMBL" id="PBK58917.1"/>
    </source>
</evidence>
<feature type="compositionally biased region" description="Basic and acidic residues" evidence="1">
    <location>
        <begin position="24"/>
        <end position="39"/>
    </location>
</feature>
<protein>
    <submittedName>
        <fullName evidence="2">Uncharacterized protein</fullName>
    </submittedName>
</protein>